<evidence type="ECO:0000313" key="3">
    <source>
        <dbReference type="EMBL" id="ESK86022.1"/>
    </source>
</evidence>
<keyword evidence="4" id="KW-1185">Reference proteome</keyword>
<dbReference type="Pfam" id="PF11942">
    <property type="entry name" value="Spt5_N"/>
    <property type="match status" value="1"/>
</dbReference>
<dbReference type="AlphaFoldDB" id="V2WWR1"/>
<comment type="caution">
    <text evidence="3">The sequence shown here is derived from an EMBL/GenBank/DDBJ whole genome shotgun (WGS) entry which is preliminary data.</text>
</comment>
<dbReference type="OrthoDB" id="3099020at2759"/>
<dbReference type="Proteomes" id="UP000017559">
    <property type="component" value="Unassembled WGS sequence"/>
</dbReference>
<organism evidence="3 4">
    <name type="scientific">Moniliophthora roreri (strain MCA 2997)</name>
    <name type="common">Cocoa frosty pod rot fungus</name>
    <name type="synonym">Crinipellis roreri</name>
    <dbReference type="NCBI Taxonomy" id="1381753"/>
    <lineage>
        <taxon>Eukaryota</taxon>
        <taxon>Fungi</taxon>
        <taxon>Dikarya</taxon>
        <taxon>Basidiomycota</taxon>
        <taxon>Agaricomycotina</taxon>
        <taxon>Agaricomycetes</taxon>
        <taxon>Agaricomycetidae</taxon>
        <taxon>Agaricales</taxon>
        <taxon>Marasmiineae</taxon>
        <taxon>Marasmiaceae</taxon>
        <taxon>Moniliophthora</taxon>
    </lineage>
</organism>
<accession>V2WWR1</accession>
<dbReference type="EMBL" id="AWSO01000988">
    <property type="protein sequence ID" value="ESK86022.1"/>
    <property type="molecule type" value="Genomic_DNA"/>
</dbReference>
<protein>
    <recommendedName>
        <fullName evidence="2">Spt5 transcription elongation factor N-terminal domain-containing protein</fullName>
    </recommendedName>
</protein>
<dbReference type="InterPro" id="IPR022581">
    <property type="entry name" value="Spt5_N"/>
</dbReference>
<dbReference type="KEGG" id="mrr:Moror_9400"/>
<evidence type="ECO:0000313" key="4">
    <source>
        <dbReference type="Proteomes" id="UP000017559"/>
    </source>
</evidence>
<reference evidence="3 4" key="1">
    <citation type="journal article" date="2014" name="BMC Genomics">
        <title>Genome and secretome analysis of the hemibiotrophic fungal pathogen, Moniliophthora roreri, which causes frosty pod rot disease of cacao: mechanisms of the biotrophic and necrotrophic phases.</title>
        <authorList>
            <person name="Meinhardt L.W."/>
            <person name="Costa G.G.L."/>
            <person name="Thomazella D.P.T."/>
            <person name="Teixeira P.J.P.L."/>
            <person name="Carazzolle M.F."/>
            <person name="Schuster S.C."/>
            <person name="Carlson J.E."/>
            <person name="Guiltinan M.J."/>
            <person name="Mieczkowski P."/>
            <person name="Farmer A."/>
            <person name="Ramaraj T."/>
            <person name="Crozier J."/>
            <person name="Davis R.E."/>
            <person name="Shao J."/>
            <person name="Melnick R.L."/>
            <person name="Pereira G.A.G."/>
            <person name="Bailey B.A."/>
        </authorList>
    </citation>
    <scope>NUCLEOTIDE SEQUENCE [LARGE SCALE GENOMIC DNA]</scope>
    <source>
        <strain evidence="3 4">MCA 2997</strain>
    </source>
</reference>
<gene>
    <name evidence="3" type="ORF">Moror_9400</name>
</gene>
<evidence type="ECO:0000256" key="1">
    <source>
        <dbReference type="SAM" id="MobiDB-lite"/>
    </source>
</evidence>
<proteinExistence type="predicted"/>
<feature type="region of interest" description="Disordered" evidence="1">
    <location>
        <begin position="21"/>
        <end position="40"/>
    </location>
</feature>
<name>V2WWR1_MONRO</name>
<evidence type="ECO:0000259" key="2">
    <source>
        <dbReference type="Pfam" id="PF11942"/>
    </source>
</evidence>
<sequence length="176" mass="20800">MGISQTKTFRWTQLKELVKELETEQEQDEDHETLAERHRRKGKEHAWNIERFLDLEAEVSQDEDDDDDDRDMDDFIANNHDFEGRWIDATYQSLAMQPIAQKNQDELREAEKLANRFNEKARYRLNVEHPATSSQNGIVSSWVIHCKPKKENLVITYILGCQKEDPSIQALTYLRH</sequence>
<feature type="domain" description="Spt5 transcription elongation factor N-terminal" evidence="2">
    <location>
        <begin position="52"/>
        <end position="122"/>
    </location>
</feature>
<dbReference type="HOGENOM" id="CLU_113160_0_0_1"/>